<proteinExistence type="predicted"/>
<dbReference type="EMBL" id="CP042914">
    <property type="protein sequence ID" value="QEG42058.1"/>
    <property type="molecule type" value="Genomic_DNA"/>
</dbReference>
<protein>
    <submittedName>
        <fullName evidence="2">Uncharacterized protein</fullName>
    </submittedName>
</protein>
<name>A0A5B9QSL8_9BACT</name>
<dbReference type="KEGG" id="rul:UC8_40880"/>
<evidence type="ECO:0000313" key="2">
    <source>
        <dbReference type="EMBL" id="QEG42058.1"/>
    </source>
</evidence>
<dbReference type="Proteomes" id="UP000325286">
    <property type="component" value="Chromosome"/>
</dbReference>
<gene>
    <name evidence="2" type="ORF">UC8_40880</name>
</gene>
<dbReference type="AlphaFoldDB" id="A0A5B9QSL8"/>
<evidence type="ECO:0000313" key="3">
    <source>
        <dbReference type="Proteomes" id="UP000325286"/>
    </source>
</evidence>
<accession>A0A5B9QSL8</accession>
<evidence type="ECO:0000256" key="1">
    <source>
        <dbReference type="SAM" id="MobiDB-lite"/>
    </source>
</evidence>
<organism evidence="2 3">
    <name type="scientific">Roseimaritima ulvae</name>
    <dbReference type="NCBI Taxonomy" id="980254"/>
    <lineage>
        <taxon>Bacteria</taxon>
        <taxon>Pseudomonadati</taxon>
        <taxon>Planctomycetota</taxon>
        <taxon>Planctomycetia</taxon>
        <taxon>Pirellulales</taxon>
        <taxon>Pirellulaceae</taxon>
        <taxon>Roseimaritima</taxon>
    </lineage>
</organism>
<sequence length="220" mass="24809">MRCSFNGRTRRRPRGRRIDSKASPLAIHSPHASLPNRQPRFTLQRTALSSLLLSGSFTRQVQLGRRVRGRGESSLGASSGRLCQQCKDPHFLASGRSTSSARLGLGKQRVYLHTNPQTMTPDTFVDLYSKPPKWRRHRKRASASPEHRTQGRDPGAAIPRRGPSRQAVLLGPCRRMHCPRPFLLSIPPIIPLSRPIPMAVDRSWNERQRNFGDRCSVRGL</sequence>
<reference evidence="2 3" key="1">
    <citation type="submission" date="2019-08" db="EMBL/GenBank/DDBJ databases">
        <title>Deep-cultivation of Planctomycetes and their phenomic and genomic characterization uncovers novel biology.</title>
        <authorList>
            <person name="Wiegand S."/>
            <person name="Jogler M."/>
            <person name="Boedeker C."/>
            <person name="Pinto D."/>
            <person name="Vollmers J."/>
            <person name="Rivas-Marin E."/>
            <person name="Kohn T."/>
            <person name="Peeters S.H."/>
            <person name="Heuer A."/>
            <person name="Rast P."/>
            <person name="Oberbeckmann S."/>
            <person name="Bunk B."/>
            <person name="Jeske O."/>
            <person name="Meyerdierks A."/>
            <person name="Storesund J.E."/>
            <person name="Kallscheuer N."/>
            <person name="Luecker S."/>
            <person name="Lage O.M."/>
            <person name="Pohl T."/>
            <person name="Merkel B.J."/>
            <person name="Hornburger P."/>
            <person name="Mueller R.-W."/>
            <person name="Bruemmer F."/>
            <person name="Labrenz M."/>
            <person name="Spormann A.M."/>
            <person name="Op den Camp H."/>
            <person name="Overmann J."/>
            <person name="Amann R."/>
            <person name="Jetten M.S.M."/>
            <person name="Mascher T."/>
            <person name="Medema M.H."/>
            <person name="Devos D.P."/>
            <person name="Kaster A.-K."/>
            <person name="Ovreas L."/>
            <person name="Rohde M."/>
            <person name="Galperin M.Y."/>
            <person name="Jogler C."/>
        </authorList>
    </citation>
    <scope>NUCLEOTIDE SEQUENCE [LARGE SCALE GENOMIC DNA]</scope>
    <source>
        <strain evidence="2 3">UC8</strain>
    </source>
</reference>
<feature type="region of interest" description="Disordered" evidence="1">
    <location>
        <begin position="134"/>
        <end position="163"/>
    </location>
</feature>
<keyword evidence="3" id="KW-1185">Reference proteome</keyword>
<feature type="region of interest" description="Disordered" evidence="1">
    <location>
        <begin position="1"/>
        <end position="37"/>
    </location>
</feature>